<evidence type="ECO:0000256" key="1">
    <source>
        <dbReference type="ARBA" id="ARBA00022723"/>
    </source>
</evidence>
<keyword evidence="4" id="KW-0539">Nucleus</keyword>
<dbReference type="PROSITE" id="PS00463">
    <property type="entry name" value="ZN2_CY6_FUNGAL_1"/>
    <property type="match status" value="1"/>
</dbReference>
<dbReference type="SMART" id="SM00906">
    <property type="entry name" value="Fungal_trans"/>
    <property type="match status" value="1"/>
</dbReference>
<protein>
    <recommendedName>
        <fullName evidence="6">Zn(2)-C6 fungal-type domain-containing protein</fullName>
    </recommendedName>
</protein>
<organism evidence="7 8">
    <name type="scientific">Peltaster fructicola</name>
    <dbReference type="NCBI Taxonomy" id="286661"/>
    <lineage>
        <taxon>Eukaryota</taxon>
        <taxon>Fungi</taxon>
        <taxon>Dikarya</taxon>
        <taxon>Ascomycota</taxon>
        <taxon>Pezizomycotina</taxon>
        <taxon>Dothideomycetes</taxon>
        <taxon>Dothideomycetes incertae sedis</taxon>
        <taxon>Peltaster</taxon>
    </lineage>
</organism>
<dbReference type="GO" id="GO:0005634">
    <property type="term" value="C:nucleus"/>
    <property type="evidence" value="ECO:0007669"/>
    <property type="project" value="TreeGrafter"/>
</dbReference>
<dbReference type="InterPro" id="IPR001138">
    <property type="entry name" value="Zn2Cys6_DnaBD"/>
</dbReference>
<dbReference type="CDD" id="cd00067">
    <property type="entry name" value="GAL4"/>
    <property type="match status" value="1"/>
</dbReference>
<evidence type="ECO:0000313" key="8">
    <source>
        <dbReference type="Proteomes" id="UP000503462"/>
    </source>
</evidence>
<dbReference type="PANTHER" id="PTHR47424">
    <property type="entry name" value="REGULATORY PROTEIN GAL4"/>
    <property type="match status" value="1"/>
</dbReference>
<dbReference type="AlphaFoldDB" id="A0A6H0Y4H1"/>
<evidence type="ECO:0000256" key="2">
    <source>
        <dbReference type="ARBA" id="ARBA00023015"/>
    </source>
</evidence>
<keyword evidence="1" id="KW-0479">Metal-binding</keyword>
<keyword evidence="3" id="KW-0804">Transcription</keyword>
<reference evidence="7 8" key="1">
    <citation type="journal article" date="2016" name="Sci. Rep.">
        <title>Peltaster fructicola genome reveals evolution from an invasive phytopathogen to an ectophytic parasite.</title>
        <authorList>
            <person name="Xu C."/>
            <person name="Chen H."/>
            <person name="Gleason M.L."/>
            <person name="Xu J.R."/>
            <person name="Liu H."/>
            <person name="Zhang R."/>
            <person name="Sun G."/>
        </authorList>
    </citation>
    <scope>NUCLEOTIDE SEQUENCE [LARGE SCALE GENOMIC DNA]</scope>
    <source>
        <strain evidence="7 8">LNHT1506</strain>
    </source>
</reference>
<dbReference type="InterPro" id="IPR051127">
    <property type="entry name" value="Fungal_SecMet_Regulators"/>
</dbReference>
<dbReference type="PROSITE" id="PS50048">
    <property type="entry name" value="ZN2_CY6_FUNGAL_2"/>
    <property type="match status" value="1"/>
</dbReference>
<evidence type="ECO:0000259" key="6">
    <source>
        <dbReference type="PROSITE" id="PS50048"/>
    </source>
</evidence>
<feature type="domain" description="Zn(2)-C6 fungal-type" evidence="6">
    <location>
        <begin position="55"/>
        <end position="84"/>
    </location>
</feature>
<sequence>MNSDIAQLASLAHSQIPLAQPSDYQDDGSNSNKRKADDGQQGQSKSRRSRYISLACNECKRRKIKCNGQSPCQRCGNLNLECIYAANCCNGFKDSQEYKDMSNHVASLQDQVNTLYDNLSSLRAQLGHSVPAPQAPMQQPQYSQSSSIDPSLQAQSYTQHPAAYQTDGQEQSRPKSQPQSQQSFRGLTSADFNFGVAKSSLQTMGINAQGVEEVDDGAAALTEEPGQAQVAQLYESMHGDKDPIWTITRQEALRLCQVYEEETSTLYPVVDVSKVTAYVNKLYQFLEAMHRTGLMQQGLPGPDAVDDEDTNILKLVLAIALTIENGGRSELGTRLFERVQPAIDNSLLGNVNIKGIRLLVMTAVYEFQRDNEGTSWRLIGLAARLCIELGLHRREKYDQMTDQAERSETILLFWSCYVLDRRWSLGTGMPFALQDADIDLALPRPGDLSPYLTAMIKFGEIGSKVWRAMAAAPSVENGGISPINIEEMDYLDYQVLQWHRLVPPQLQYQHPYQQDRTQAVSNSSSSRSELATQMIIYLRANQMRILIHRPILHSATTITAHREHAEKVIDIAKDSIRVLTYINQSTDMYRKKQVIFHAYLTSALAVLFLAVSHTPAFYAHSVRDEFYMAIDLVRGLSAGSFVSRRLWRTLKTLKEIAPKLGLPCKITQAIELNNATNSAGQRRSSKEEVDLSRSAAVAMAGLAGHNVDELAVFNQENQSYGSDAGSSHPDNMANDLTFMFEVAGGGYGEELDQGTLPSATRLALASTASEAQSADTIGMVVGDDDLSNVLKDLF</sequence>
<keyword evidence="8" id="KW-1185">Reference proteome</keyword>
<dbReference type="GO" id="GO:0000435">
    <property type="term" value="P:positive regulation of transcription from RNA polymerase II promoter by galactose"/>
    <property type="evidence" value="ECO:0007669"/>
    <property type="project" value="TreeGrafter"/>
</dbReference>
<keyword evidence="2" id="KW-0805">Transcription regulation</keyword>
<dbReference type="EMBL" id="CP051143">
    <property type="protein sequence ID" value="QIX01738.1"/>
    <property type="molecule type" value="Genomic_DNA"/>
</dbReference>
<dbReference type="Pfam" id="PF04082">
    <property type="entry name" value="Fungal_trans"/>
    <property type="match status" value="1"/>
</dbReference>
<dbReference type="GO" id="GO:0006351">
    <property type="term" value="P:DNA-templated transcription"/>
    <property type="evidence" value="ECO:0007669"/>
    <property type="project" value="InterPro"/>
</dbReference>
<dbReference type="InterPro" id="IPR036864">
    <property type="entry name" value="Zn2-C6_fun-type_DNA-bd_sf"/>
</dbReference>
<dbReference type="GO" id="GO:0008270">
    <property type="term" value="F:zinc ion binding"/>
    <property type="evidence" value="ECO:0007669"/>
    <property type="project" value="InterPro"/>
</dbReference>
<dbReference type="Proteomes" id="UP000503462">
    <property type="component" value="Chromosome 5"/>
</dbReference>
<evidence type="ECO:0000313" key="7">
    <source>
        <dbReference type="EMBL" id="QIX01738.1"/>
    </source>
</evidence>
<dbReference type="Pfam" id="PF00172">
    <property type="entry name" value="Zn_clus"/>
    <property type="match status" value="1"/>
</dbReference>
<feature type="region of interest" description="Disordered" evidence="5">
    <location>
        <begin position="12"/>
        <end position="49"/>
    </location>
</feature>
<dbReference type="InterPro" id="IPR007219">
    <property type="entry name" value="XnlR_reg_dom"/>
</dbReference>
<name>A0A6H0Y4H1_9PEZI</name>
<dbReference type="Gene3D" id="4.10.240.10">
    <property type="entry name" value="Zn(2)-C6 fungal-type DNA-binding domain"/>
    <property type="match status" value="1"/>
</dbReference>
<dbReference type="CDD" id="cd12148">
    <property type="entry name" value="fungal_TF_MHR"/>
    <property type="match status" value="1"/>
</dbReference>
<proteinExistence type="predicted"/>
<accession>A0A6H0Y4H1</accession>
<feature type="region of interest" description="Disordered" evidence="5">
    <location>
        <begin position="130"/>
        <end position="184"/>
    </location>
</feature>
<evidence type="ECO:0000256" key="4">
    <source>
        <dbReference type="ARBA" id="ARBA00023242"/>
    </source>
</evidence>
<dbReference type="PANTHER" id="PTHR47424:SF5">
    <property type="entry name" value="ZN(II)2CYS6 TRANSCRIPTION FACTOR (EUROFUNG)"/>
    <property type="match status" value="1"/>
</dbReference>
<dbReference type="OrthoDB" id="3971593at2759"/>
<dbReference type="GO" id="GO:0000978">
    <property type="term" value="F:RNA polymerase II cis-regulatory region sequence-specific DNA binding"/>
    <property type="evidence" value="ECO:0007669"/>
    <property type="project" value="TreeGrafter"/>
</dbReference>
<dbReference type="SMART" id="SM00066">
    <property type="entry name" value="GAL4"/>
    <property type="match status" value="1"/>
</dbReference>
<gene>
    <name evidence="7" type="ORF">AMS68_007255</name>
</gene>
<feature type="compositionally biased region" description="Low complexity" evidence="5">
    <location>
        <begin position="130"/>
        <end position="154"/>
    </location>
</feature>
<evidence type="ECO:0000256" key="3">
    <source>
        <dbReference type="ARBA" id="ARBA00023163"/>
    </source>
</evidence>
<dbReference type="SUPFAM" id="SSF57701">
    <property type="entry name" value="Zn2/Cys6 DNA-binding domain"/>
    <property type="match status" value="1"/>
</dbReference>
<evidence type="ECO:0000256" key="5">
    <source>
        <dbReference type="SAM" id="MobiDB-lite"/>
    </source>
</evidence>
<dbReference type="GO" id="GO:0000981">
    <property type="term" value="F:DNA-binding transcription factor activity, RNA polymerase II-specific"/>
    <property type="evidence" value="ECO:0007669"/>
    <property type="project" value="InterPro"/>
</dbReference>
<feature type="compositionally biased region" description="Low complexity" evidence="5">
    <location>
        <begin position="169"/>
        <end position="183"/>
    </location>
</feature>